<dbReference type="EMBL" id="BLXT01007347">
    <property type="protein sequence ID" value="GFO38672.1"/>
    <property type="molecule type" value="Genomic_DNA"/>
</dbReference>
<evidence type="ECO:0000313" key="3">
    <source>
        <dbReference type="EMBL" id="GFO38672.1"/>
    </source>
</evidence>
<organism evidence="3 4">
    <name type="scientific">Plakobranchus ocellatus</name>
    <dbReference type="NCBI Taxonomy" id="259542"/>
    <lineage>
        <taxon>Eukaryota</taxon>
        <taxon>Metazoa</taxon>
        <taxon>Spiralia</taxon>
        <taxon>Lophotrochozoa</taxon>
        <taxon>Mollusca</taxon>
        <taxon>Gastropoda</taxon>
        <taxon>Heterobranchia</taxon>
        <taxon>Euthyneura</taxon>
        <taxon>Panpulmonata</taxon>
        <taxon>Sacoglossa</taxon>
        <taxon>Placobranchoidea</taxon>
        <taxon>Plakobranchidae</taxon>
        <taxon>Plakobranchus</taxon>
    </lineage>
</organism>
<sequence length="296" mass="32844">MLQRTGNLPIGQCSGDRPYFCEHNNMCFGYEEYCSQYEDKIQPCLPEKETYSWCLVNHNQSEAWPSPQCKKACSSRYNNTDFCRRNQDQDPVQTGNRIESTLIIVLSVVCGCLTLTTVYLLVKRKRRPSYYNLAQASSDNNENIGKTVGAPQRQLSQEEQKGEDEETDGGSSSVLDREQDENEDLLKTEQELRNEIPLGRFQPSSSLDHGTGNDSTSPPDPSPTTGQNDNDSASAFTYQEGVSENAQENPGCSGSTTASGMTRNTCKISSPYPNTNETVNTKICTSQTPYTLSGDE</sequence>
<proteinExistence type="predicted"/>
<evidence type="ECO:0000313" key="4">
    <source>
        <dbReference type="Proteomes" id="UP000735302"/>
    </source>
</evidence>
<keyword evidence="2" id="KW-1133">Transmembrane helix</keyword>
<reference evidence="3 4" key="1">
    <citation type="journal article" date="2021" name="Elife">
        <title>Chloroplast acquisition without the gene transfer in kleptoplastic sea slugs, Plakobranchus ocellatus.</title>
        <authorList>
            <person name="Maeda T."/>
            <person name="Takahashi S."/>
            <person name="Yoshida T."/>
            <person name="Shimamura S."/>
            <person name="Takaki Y."/>
            <person name="Nagai Y."/>
            <person name="Toyoda A."/>
            <person name="Suzuki Y."/>
            <person name="Arimoto A."/>
            <person name="Ishii H."/>
            <person name="Satoh N."/>
            <person name="Nishiyama T."/>
            <person name="Hasebe M."/>
            <person name="Maruyama T."/>
            <person name="Minagawa J."/>
            <person name="Obokata J."/>
            <person name="Shigenobu S."/>
        </authorList>
    </citation>
    <scope>NUCLEOTIDE SEQUENCE [LARGE SCALE GENOMIC DNA]</scope>
</reference>
<comment type="caution">
    <text evidence="3">The sequence shown here is derived from an EMBL/GenBank/DDBJ whole genome shotgun (WGS) entry which is preliminary data.</text>
</comment>
<dbReference type="AlphaFoldDB" id="A0AAV4D3B8"/>
<evidence type="ECO:0000256" key="1">
    <source>
        <dbReference type="SAM" id="MobiDB-lite"/>
    </source>
</evidence>
<feature type="compositionally biased region" description="Basic and acidic residues" evidence="1">
    <location>
        <begin position="184"/>
        <end position="194"/>
    </location>
</feature>
<keyword evidence="2" id="KW-0812">Transmembrane</keyword>
<accession>A0AAV4D3B8</accession>
<protein>
    <recommendedName>
        <fullName evidence="5">ShKT domain-containing protein</fullName>
    </recommendedName>
</protein>
<name>A0AAV4D3B8_9GAST</name>
<evidence type="ECO:0008006" key="5">
    <source>
        <dbReference type="Google" id="ProtNLM"/>
    </source>
</evidence>
<feature type="region of interest" description="Disordered" evidence="1">
    <location>
        <begin position="139"/>
        <end position="280"/>
    </location>
</feature>
<evidence type="ECO:0000256" key="2">
    <source>
        <dbReference type="SAM" id="Phobius"/>
    </source>
</evidence>
<gene>
    <name evidence="3" type="ORF">PoB_006517700</name>
</gene>
<feature type="compositionally biased region" description="Polar residues" evidence="1">
    <location>
        <begin position="226"/>
        <end position="280"/>
    </location>
</feature>
<feature type="transmembrane region" description="Helical" evidence="2">
    <location>
        <begin position="102"/>
        <end position="122"/>
    </location>
</feature>
<dbReference type="Proteomes" id="UP000735302">
    <property type="component" value="Unassembled WGS sequence"/>
</dbReference>
<keyword evidence="2" id="KW-0472">Membrane</keyword>
<keyword evidence="4" id="KW-1185">Reference proteome</keyword>